<dbReference type="Gene3D" id="3.20.20.100">
    <property type="entry name" value="NADP-dependent oxidoreductase domain"/>
    <property type="match status" value="1"/>
</dbReference>
<dbReference type="Pfam" id="PF00248">
    <property type="entry name" value="Aldo_ket_red"/>
    <property type="match status" value="1"/>
</dbReference>
<dbReference type="PANTHER" id="PTHR43625">
    <property type="entry name" value="AFLATOXIN B1 ALDEHYDE REDUCTASE"/>
    <property type="match status" value="1"/>
</dbReference>
<dbReference type="PANTHER" id="PTHR43625:SF77">
    <property type="entry name" value="ALDO-KETO REDUCTASE"/>
    <property type="match status" value="1"/>
</dbReference>
<feature type="domain" description="NADP-dependent oxidoreductase" evidence="2">
    <location>
        <begin position="85"/>
        <end position="141"/>
    </location>
</feature>
<comment type="caution">
    <text evidence="3">The sequence shown here is derived from an EMBL/GenBank/DDBJ whole genome shotgun (WGS) entry which is preliminary data.</text>
</comment>
<reference evidence="3" key="1">
    <citation type="journal article" date="2014" name="Int. J. Syst. Evol. Microbiol.">
        <title>Complete genome sequence of Corynebacterium casei LMG S-19264T (=DSM 44701T), isolated from a smear-ripened cheese.</title>
        <authorList>
            <consortium name="US DOE Joint Genome Institute (JGI-PGF)"/>
            <person name="Walter F."/>
            <person name="Albersmeier A."/>
            <person name="Kalinowski J."/>
            <person name="Ruckert C."/>
        </authorList>
    </citation>
    <scope>NUCLEOTIDE SEQUENCE</scope>
    <source>
        <strain evidence="3">CGMCC 4.7299</strain>
    </source>
</reference>
<gene>
    <name evidence="3" type="ORF">GCM10012284_58470</name>
</gene>
<evidence type="ECO:0000313" key="3">
    <source>
        <dbReference type="EMBL" id="GGL16139.1"/>
    </source>
</evidence>
<evidence type="ECO:0000259" key="2">
    <source>
        <dbReference type="Pfam" id="PF00248"/>
    </source>
</evidence>
<keyword evidence="4" id="KW-1185">Reference proteome</keyword>
<accession>A0A8J3C528</accession>
<dbReference type="AlphaFoldDB" id="A0A8J3C528"/>
<dbReference type="InterPro" id="IPR006311">
    <property type="entry name" value="TAT_signal"/>
</dbReference>
<evidence type="ECO:0000313" key="4">
    <source>
        <dbReference type="Proteomes" id="UP000656042"/>
    </source>
</evidence>
<dbReference type="GO" id="GO:0016491">
    <property type="term" value="F:oxidoreductase activity"/>
    <property type="evidence" value="ECO:0007669"/>
    <property type="project" value="UniProtKB-KW"/>
</dbReference>
<dbReference type="InterPro" id="IPR036812">
    <property type="entry name" value="NAD(P)_OxRdtase_dom_sf"/>
</dbReference>
<reference evidence="3" key="2">
    <citation type="submission" date="2020-09" db="EMBL/GenBank/DDBJ databases">
        <authorList>
            <person name="Sun Q."/>
            <person name="Zhou Y."/>
        </authorList>
    </citation>
    <scope>NUCLEOTIDE SEQUENCE</scope>
    <source>
        <strain evidence="3">CGMCC 4.7299</strain>
    </source>
</reference>
<organism evidence="3 4">
    <name type="scientific">Mangrovihabitans endophyticus</name>
    <dbReference type="NCBI Taxonomy" id="1751298"/>
    <lineage>
        <taxon>Bacteria</taxon>
        <taxon>Bacillati</taxon>
        <taxon>Actinomycetota</taxon>
        <taxon>Actinomycetes</taxon>
        <taxon>Micromonosporales</taxon>
        <taxon>Micromonosporaceae</taxon>
        <taxon>Mangrovihabitans</taxon>
    </lineage>
</organism>
<dbReference type="PROSITE" id="PS51318">
    <property type="entry name" value="TAT"/>
    <property type="match status" value="1"/>
</dbReference>
<dbReference type="InterPro" id="IPR050791">
    <property type="entry name" value="Aldo-Keto_reductase"/>
</dbReference>
<dbReference type="SUPFAM" id="SSF51430">
    <property type="entry name" value="NAD(P)-linked oxidoreductase"/>
    <property type="match status" value="1"/>
</dbReference>
<evidence type="ECO:0000256" key="1">
    <source>
        <dbReference type="ARBA" id="ARBA00023002"/>
    </source>
</evidence>
<name>A0A8J3C528_9ACTN</name>
<proteinExistence type="predicted"/>
<sequence>MSDSNSRRRFLMGAAGVAAAPAVLSLAGPAAPAQASARPAGNGAPARTATTLTSLRRLGRLKVSSIGLGCQTMPGNLYVSCPRFGGAVSSRDDMIKIIRSAVDQGVTLFDTAEAYGPFESERIVGEALRRVRDKVVIASKFGWNIDPETGQ</sequence>
<dbReference type="GO" id="GO:0005737">
    <property type="term" value="C:cytoplasm"/>
    <property type="evidence" value="ECO:0007669"/>
    <property type="project" value="TreeGrafter"/>
</dbReference>
<dbReference type="EMBL" id="BMMX01000050">
    <property type="protein sequence ID" value="GGL16139.1"/>
    <property type="molecule type" value="Genomic_DNA"/>
</dbReference>
<dbReference type="InterPro" id="IPR023210">
    <property type="entry name" value="NADP_OxRdtase_dom"/>
</dbReference>
<protein>
    <recommendedName>
        <fullName evidence="2">NADP-dependent oxidoreductase domain-containing protein</fullName>
    </recommendedName>
</protein>
<dbReference type="Proteomes" id="UP000656042">
    <property type="component" value="Unassembled WGS sequence"/>
</dbReference>
<keyword evidence="1" id="KW-0560">Oxidoreductase</keyword>